<evidence type="ECO:0000256" key="1">
    <source>
        <dbReference type="ARBA" id="ARBA00009437"/>
    </source>
</evidence>
<comment type="similarity">
    <text evidence="1">Belongs to the LysR transcriptional regulatory family.</text>
</comment>
<dbReference type="InterPro" id="IPR036390">
    <property type="entry name" value="WH_DNA-bd_sf"/>
</dbReference>
<dbReference type="Gene3D" id="3.40.190.290">
    <property type="match status" value="1"/>
</dbReference>
<evidence type="ECO:0000313" key="6">
    <source>
        <dbReference type="EMBL" id="AHF76996.1"/>
    </source>
</evidence>
<dbReference type="EMBL" id="CP006569">
    <property type="protein sequence ID" value="AHF76996.1"/>
    <property type="molecule type" value="Genomic_DNA"/>
</dbReference>
<keyword evidence="3" id="KW-0238">DNA-binding</keyword>
<dbReference type="PANTHER" id="PTHR30537:SF1">
    <property type="entry name" value="HTH-TYPE TRANSCRIPTIONAL REGULATOR PGRR"/>
    <property type="match status" value="1"/>
</dbReference>
<dbReference type="Proteomes" id="UP000019028">
    <property type="component" value="Chromosome"/>
</dbReference>
<dbReference type="GO" id="GO:0043565">
    <property type="term" value="F:sequence-specific DNA binding"/>
    <property type="evidence" value="ECO:0007669"/>
    <property type="project" value="TreeGrafter"/>
</dbReference>
<reference evidence="6 7" key="1">
    <citation type="journal article" date="2014" name="Genome Biol. Evol.">
        <title>Genome degeneration and adaptation in a nascent stage of symbiosis.</title>
        <authorList>
            <person name="Oakeson K.F."/>
            <person name="Gil R."/>
            <person name="Clayton A.L."/>
            <person name="Dunn D.M."/>
            <person name="von Niederhausern A.C."/>
            <person name="Hamil C."/>
            <person name="Aoyagi A."/>
            <person name="Duval B."/>
            <person name="Baca A."/>
            <person name="Silva F.J."/>
            <person name="Vallier A."/>
            <person name="Jackson D.G."/>
            <person name="Latorre A."/>
            <person name="Weiss R.B."/>
            <person name="Heddi A."/>
            <person name="Moya A."/>
            <person name="Dale C."/>
        </authorList>
    </citation>
    <scope>NUCLEOTIDE SEQUENCE [LARGE SCALE GENOMIC DNA]</scope>
    <source>
        <strain evidence="6 7">HS1</strain>
    </source>
</reference>
<dbReference type="Pfam" id="PF00126">
    <property type="entry name" value="HTH_1"/>
    <property type="match status" value="1"/>
</dbReference>
<keyword evidence="4" id="KW-0804">Transcription</keyword>
<accession>W0HT56</accession>
<dbReference type="GO" id="GO:0003700">
    <property type="term" value="F:DNA-binding transcription factor activity"/>
    <property type="evidence" value="ECO:0007669"/>
    <property type="project" value="InterPro"/>
</dbReference>
<dbReference type="Gene3D" id="1.10.10.10">
    <property type="entry name" value="Winged helix-like DNA-binding domain superfamily/Winged helix DNA-binding domain"/>
    <property type="match status" value="1"/>
</dbReference>
<dbReference type="InterPro" id="IPR000847">
    <property type="entry name" value="LysR_HTH_N"/>
</dbReference>
<dbReference type="SUPFAM" id="SSF46785">
    <property type="entry name" value="Winged helix' DNA-binding domain"/>
    <property type="match status" value="1"/>
</dbReference>
<dbReference type="PATRIC" id="fig|1239307.3.peg.2141"/>
<dbReference type="GO" id="GO:0006351">
    <property type="term" value="P:DNA-templated transcription"/>
    <property type="evidence" value="ECO:0007669"/>
    <property type="project" value="TreeGrafter"/>
</dbReference>
<dbReference type="RefSeq" id="WP_025422127.1">
    <property type="nucleotide sequence ID" value="NZ_CP006569.1"/>
</dbReference>
<dbReference type="InterPro" id="IPR058163">
    <property type="entry name" value="LysR-type_TF_proteobact-type"/>
</dbReference>
<keyword evidence="2" id="KW-0805">Transcription regulation</keyword>
<dbReference type="PANTHER" id="PTHR30537">
    <property type="entry name" value="HTH-TYPE TRANSCRIPTIONAL REGULATOR"/>
    <property type="match status" value="1"/>
</dbReference>
<evidence type="ECO:0000256" key="4">
    <source>
        <dbReference type="ARBA" id="ARBA00023163"/>
    </source>
</evidence>
<dbReference type="InterPro" id="IPR005119">
    <property type="entry name" value="LysR_subst-bd"/>
</dbReference>
<protein>
    <submittedName>
        <fullName evidence="6">LysR family transcriptional regulator</fullName>
    </submittedName>
</protein>
<feature type="domain" description="HTH lysR-type" evidence="5">
    <location>
        <begin position="9"/>
        <end position="61"/>
    </location>
</feature>
<gene>
    <name evidence="6" type="ORF">Sant_1944</name>
</gene>
<dbReference type="PROSITE" id="PS50931">
    <property type="entry name" value="HTH_LYSR"/>
    <property type="match status" value="1"/>
</dbReference>
<evidence type="ECO:0000256" key="3">
    <source>
        <dbReference type="ARBA" id="ARBA00023125"/>
    </source>
</evidence>
<dbReference type="AlphaFoldDB" id="W0HT56"/>
<dbReference type="SUPFAM" id="SSF53850">
    <property type="entry name" value="Periplasmic binding protein-like II"/>
    <property type="match status" value="1"/>
</dbReference>
<organism evidence="6 7">
    <name type="scientific">Sodalis praecaptivus</name>
    <dbReference type="NCBI Taxonomy" id="1239307"/>
    <lineage>
        <taxon>Bacteria</taxon>
        <taxon>Pseudomonadati</taxon>
        <taxon>Pseudomonadota</taxon>
        <taxon>Gammaproteobacteria</taxon>
        <taxon>Enterobacterales</taxon>
        <taxon>Bruguierivoracaceae</taxon>
        <taxon>Sodalis</taxon>
    </lineage>
</organism>
<evidence type="ECO:0000259" key="5">
    <source>
        <dbReference type="PROSITE" id="PS50931"/>
    </source>
</evidence>
<dbReference type="InterPro" id="IPR036388">
    <property type="entry name" value="WH-like_DNA-bd_sf"/>
</dbReference>
<dbReference type="CDD" id="cd08474">
    <property type="entry name" value="PBP2_CrgA_like_5"/>
    <property type="match status" value="1"/>
</dbReference>
<dbReference type="Pfam" id="PF03466">
    <property type="entry name" value="LysR_substrate"/>
    <property type="match status" value="1"/>
</dbReference>
<evidence type="ECO:0000313" key="7">
    <source>
        <dbReference type="Proteomes" id="UP000019028"/>
    </source>
</evidence>
<dbReference type="OrthoDB" id="9813056at2"/>
<proteinExistence type="inferred from homology"/>
<evidence type="ECO:0000256" key="2">
    <source>
        <dbReference type="ARBA" id="ARBA00023015"/>
    </source>
</evidence>
<sequence>MSAPSHTELRIFIAVAERRHFREAADFLGMKPSTLSHAIKGLEERLQVRLFHRTTRSVALTEAGQHFYRRLRPLMRELDDTMNSVTALGKRPAGTLRINGSEAAISILLAEVIPRFNQNFPGIELDLVADGTLSDVIQHGFDAGIRLREDIPQDRVAVRISQEVRFLAVASPAYLASHPPVLTPRDLLQQRCIRQRLPSGKRYAWEFMQKGDVFSLDVPGTLTLNSSPLMVEAAINGLGICFVPEYYARPYFASGALVALLTAWSTASPGLFLYFPPSRHLSFPLQAFIDTIKASRSADRR</sequence>
<keyword evidence="7" id="KW-1185">Reference proteome</keyword>
<name>W0HT56_9GAMM</name>
<dbReference type="HOGENOM" id="CLU_039613_16_1_6"/>
<dbReference type="FunFam" id="1.10.10.10:FF:000001">
    <property type="entry name" value="LysR family transcriptional regulator"/>
    <property type="match status" value="1"/>
</dbReference>
<dbReference type="KEGG" id="sod:Sant_1944"/>